<dbReference type="Proteomes" id="UP000836788">
    <property type="component" value="Chromosome 9"/>
</dbReference>
<feature type="compositionally biased region" description="Basic and acidic residues" evidence="1">
    <location>
        <begin position="341"/>
        <end position="368"/>
    </location>
</feature>
<sequence>MTPPSSTGLSMVPGNPTFRDSAVNMVALVPLLSSNKDGDISTTRSAHSFGELWTALARHANIDTDANAGSTSELKHQELLMVVPNSSLTCPGDWRYNDTPLKAFHWQHGCQRFAIFDGRPTQSRSAHDRLYNHALTRDWIDAVPSFRVAAVVGVLNMHDCGDLADLHRAEEELTSWASRYATPPYAVTAHAQTWERDTPFTRLFVFDSFDEACQKIDLNASNLGNRVLAFPPTDETHAAMIELHLNVVVNDLAVAIFCALEARIQESEEIVKHSEPAASTTTSGSAANQPKTRRTLSRIMSAGSSSSDKETEDLPSASTKLSLSNMVTLVNPASKLATDSHQSKERNFKKGKVAKDKDDKSVEPKDTNAKPPAFPPKTPMNGNSASSSTAKGPQLLTPMDEVWDLSELSPKDAHAVRKRELGRRQKYTADLALLAGSPLDAYERYLAAAEALKVGTPDPLWYALTLEGCAASHIAMADAGGYGVDEYLENNFQMPDEIMALVKKETQPEKRITANKQTLPDVVMALCDEALNITNRHTHTGSFYTSLLLRMANYVSEHAEAHLRCRWGEGVGSFSGNANDSPRCEKPSVRRLQFHELKTAEGNDIIAINEMNRIKKFCELLHAAVSAGALDTETRVDVAAKAASSCLDGVPASCWVQSTTNRIRLPRKAAFFATVAADALSVESGRGNAAAAEALWLSATHLYTATPNHADGTGSYGWASLRASTLHALSLLSNSTASQQAAEQLLELLWEISPDLSGKPDGKTMSKKVLNINMDIEKESLPSEENEGSKDTHNRSGVDTDTVAATTSAFAKKIQESFTSMTADSSLLAVQAKWADEGPIEAINFPFSPSLKCSSAKLALGSVWSQATKDECADAQLACIDRIAALHRALPTRSGAKNTPIAEGTQNDVLPLYIASEISVRSEPILELECVKLSTTLPAEDQGAMATFYNPFSRKENNVQVTRVAGGEERAFSIQFGNRLVIPLIIQRCDLVFGDNANDRIQATPLSFVVPPKATNFVVQFPFMFLSEISSDRVEDVPNLFEVKGLNLNFMGRMFFVSMYSAGTAPTTKDFKPLCATEAAGKYPLMTVEKKEDKKVVEKPRLEAFHYQPRLQIFFHLTGVPLQSEALFAISLSPCEVYSLPELRLVNYAGSTGHGKIEQLQIVVMGLLGIGERVVFDSSARAGGEAVQSTETFATGLNDGKDAPAVCVRAVTQSLRVDGINNRDNESNTLTLQIAGSHNLNVKLLKNSCFIIRFRFRGKATRTTEVWRKVDIRIQLTSIQGPSISSITFQPNLLKSCGFDQLCYSLQARSPLKCSERNSEMSGGGTFSEIENLDAPNCIGTSTGIHVCTKDLIFVATVANPFGCDIVLSRPGGFVGGFAGHLLSTVLVKAGLSTSFPVCIRRIAPKNEDGSEVNILDEFSSQTRLLWTLKDTQNPISSIGKGFVQLNTETLREQIRINPAFLCKICYSPCEMQLYMGGIPVDEKSTEISSPLGSPVDLAVEVKLASWVSIDVLKFTDLSVEFFCARQDGTFSSKNDHVWCGKLRQRLNWEEEDVNSARSHRVRVVFVDSGRFLLSVCIRISRGKDSEEVWWAPVAARVYADNAKLLAR</sequence>
<feature type="region of interest" description="Disordered" evidence="1">
    <location>
        <begin position="777"/>
        <end position="800"/>
    </location>
</feature>
<dbReference type="PANTHER" id="PTHR21512:SF5">
    <property type="entry name" value="TRAFFICKING PROTEIN PARTICLE COMPLEX SUBUNIT 9"/>
    <property type="match status" value="1"/>
</dbReference>
<evidence type="ECO:0000313" key="3">
    <source>
        <dbReference type="EMBL" id="CAG9294143.1"/>
    </source>
</evidence>
<feature type="domain" description="Trs120/TRAPPC9 N-terminal" evidence="2">
    <location>
        <begin position="224"/>
        <end position="477"/>
    </location>
</feature>
<gene>
    <name evidence="3" type="ORF">PTTT1_LOCUS53734</name>
</gene>
<accession>A0A8J9SHP7</accession>
<feature type="compositionally biased region" description="Low complexity" evidence="1">
    <location>
        <begin position="277"/>
        <end position="287"/>
    </location>
</feature>
<feature type="compositionally biased region" description="Basic and acidic residues" evidence="1">
    <location>
        <begin position="777"/>
        <end position="798"/>
    </location>
</feature>
<dbReference type="GO" id="GO:0005802">
    <property type="term" value="C:trans-Golgi network"/>
    <property type="evidence" value="ECO:0007669"/>
    <property type="project" value="TreeGrafter"/>
</dbReference>
<name>A0A8J9SHP7_PHATR</name>
<feature type="region of interest" description="Disordered" evidence="1">
    <location>
        <begin position="333"/>
        <end position="394"/>
    </location>
</feature>
<dbReference type="Pfam" id="PF08626">
    <property type="entry name" value="TRAPPC9-Trs120"/>
    <property type="match status" value="1"/>
</dbReference>
<evidence type="ECO:0000259" key="2">
    <source>
        <dbReference type="Pfam" id="PF08626"/>
    </source>
</evidence>
<dbReference type="InterPro" id="IPR058563">
    <property type="entry name" value="Trs120_TRAPPC9_N"/>
</dbReference>
<dbReference type="InterPro" id="IPR013935">
    <property type="entry name" value="Trs120_TRAPPC9"/>
</dbReference>
<reference evidence="3" key="1">
    <citation type="submission" date="2022-02" db="EMBL/GenBank/DDBJ databases">
        <authorList>
            <person name="Giguere J D."/>
        </authorList>
    </citation>
    <scope>NUCLEOTIDE SEQUENCE</scope>
    <source>
        <strain evidence="3">CCAP 1055/1</strain>
    </source>
</reference>
<evidence type="ECO:0000256" key="1">
    <source>
        <dbReference type="SAM" id="MobiDB-lite"/>
    </source>
</evidence>
<proteinExistence type="predicted"/>
<dbReference type="EMBL" id="OU594950">
    <property type="protein sequence ID" value="CAG9294143.1"/>
    <property type="molecule type" value="Genomic_DNA"/>
</dbReference>
<organism evidence="3">
    <name type="scientific">Phaeodactylum tricornutum</name>
    <name type="common">Diatom</name>
    <dbReference type="NCBI Taxonomy" id="2850"/>
    <lineage>
        <taxon>Eukaryota</taxon>
        <taxon>Sar</taxon>
        <taxon>Stramenopiles</taxon>
        <taxon>Ochrophyta</taxon>
        <taxon>Bacillariophyta</taxon>
        <taxon>Bacillariophyceae</taxon>
        <taxon>Bacillariophycidae</taxon>
        <taxon>Naviculales</taxon>
        <taxon>Phaeodactylaceae</taxon>
        <taxon>Phaeodactylum</taxon>
    </lineage>
</organism>
<feature type="region of interest" description="Disordered" evidence="1">
    <location>
        <begin position="273"/>
        <end position="319"/>
    </location>
</feature>
<feature type="compositionally biased region" description="Polar residues" evidence="1">
    <location>
        <begin position="380"/>
        <end position="391"/>
    </location>
</feature>
<dbReference type="PANTHER" id="PTHR21512">
    <property type="entry name" value="TRAFFICKING PROTEIN PARTICLE COMPLEX SUBUNIT 9"/>
    <property type="match status" value="1"/>
</dbReference>
<protein>
    <recommendedName>
        <fullName evidence="2">Trs120/TRAPPC9 N-terminal domain-containing protein</fullName>
    </recommendedName>
</protein>